<feature type="transmembrane region" description="Helical" evidence="1">
    <location>
        <begin position="12"/>
        <end position="29"/>
    </location>
</feature>
<dbReference type="AlphaFoldDB" id="A0A420E0I4"/>
<gene>
    <name evidence="2" type="ORF">C8N26_2011</name>
</gene>
<name>A0A420E0I4_9FLAO</name>
<dbReference type="RefSeq" id="WP_120187144.1">
    <property type="nucleotide sequence ID" value="NZ_RAQM01000009.1"/>
</dbReference>
<keyword evidence="1" id="KW-0812">Transmembrane</keyword>
<evidence type="ECO:0000256" key="1">
    <source>
        <dbReference type="SAM" id="Phobius"/>
    </source>
</evidence>
<protein>
    <recommendedName>
        <fullName evidence="4">Tic20 family protein</fullName>
    </recommendedName>
</protein>
<dbReference type="EMBL" id="RAQM01000009">
    <property type="protein sequence ID" value="RKF03621.1"/>
    <property type="molecule type" value="Genomic_DNA"/>
</dbReference>
<dbReference type="Proteomes" id="UP000285780">
    <property type="component" value="Unassembled WGS sequence"/>
</dbReference>
<reference evidence="2 3" key="1">
    <citation type="submission" date="2018-09" db="EMBL/GenBank/DDBJ databases">
        <title>Genomic Encyclopedia of Archaeal and Bacterial Type Strains, Phase II (KMG-II): from individual species to whole genera.</title>
        <authorList>
            <person name="Goeker M."/>
        </authorList>
    </citation>
    <scope>NUCLEOTIDE SEQUENCE [LARGE SCALE GENOMIC DNA]</scope>
    <source>
        <strain evidence="2 3">DSM 16505</strain>
    </source>
</reference>
<keyword evidence="3" id="KW-1185">Reference proteome</keyword>
<sequence length="108" mass="12163">MENLTVNEGKTAAIISHFTVIGLIIAFVLNMNKKNAFASFYIRQMLGLNLLYMANIWIVYRYLGNTIGWAVGVLLFVLWIISLLAVLKGEKKLVPVVGEQFQNLFKGI</sequence>
<comment type="caution">
    <text evidence="2">The sequence shown here is derived from an EMBL/GenBank/DDBJ whole genome shotgun (WGS) entry which is preliminary data.</text>
</comment>
<evidence type="ECO:0000313" key="3">
    <source>
        <dbReference type="Proteomes" id="UP000285780"/>
    </source>
</evidence>
<keyword evidence="1" id="KW-1133">Transmembrane helix</keyword>
<keyword evidence="1" id="KW-0472">Membrane</keyword>
<feature type="transmembrane region" description="Helical" evidence="1">
    <location>
        <begin position="66"/>
        <end position="87"/>
    </location>
</feature>
<evidence type="ECO:0008006" key="4">
    <source>
        <dbReference type="Google" id="ProtNLM"/>
    </source>
</evidence>
<organism evidence="2 3">
    <name type="scientific">Tenacibaculum lutimaris</name>
    <dbReference type="NCBI Taxonomy" id="285258"/>
    <lineage>
        <taxon>Bacteria</taxon>
        <taxon>Pseudomonadati</taxon>
        <taxon>Bacteroidota</taxon>
        <taxon>Flavobacteriia</taxon>
        <taxon>Flavobacteriales</taxon>
        <taxon>Flavobacteriaceae</taxon>
        <taxon>Tenacibaculum</taxon>
    </lineage>
</organism>
<accession>A0A420E0I4</accession>
<feature type="transmembrane region" description="Helical" evidence="1">
    <location>
        <begin position="41"/>
        <end position="60"/>
    </location>
</feature>
<proteinExistence type="predicted"/>
<evidence type="ECO:0000313" key="2">
    <source>
        <dbReference type="EMBL" id="RKF03621.1"/>
    </source>
</evidence>